<dbReference type="NCBIfam" id="TIGR04131">
    <property type="entry name" value="Bac_Flav_CTERM"/>
    <property type="match status" value="1"/>
</dbReference>
<gene>
    <name evidence="1" type="ORF">A3860_21025</name>
</gene>
<name>A0A1V9G1L6_9BACT</name>
<dbReference type="Pfam" id="PF13573">
    <property type="entry name" value="SprB"/>
    <property type="match status" value="1"/>
</dbReference>
<sequence length="787" mass="85528">MYATVAFSQPVAINKKNNTLPVESLGRVLRTTATEICNNLVDDDNNKLVDDKDFACYFNGLTRSTCKKSSIIWAIDGGGNLYWFDMSTGAQNFVGSNQFVSSDITWASNGKLYGTGGFPNGIWEIDPYSGSATFINKLPDNYNAGVAMTADASGNLYITASLNGQVNVVKLNIATWELCVIADLSAHFIFPAGDLTFLDGMLYMSGSQNRVAKINVKTGDVYVQPFINNTPTGYYGMVNIGDGFLYVAQNKNIYQVNPVTMEVSNTPAFKLSSTWEIYGLAGYYELCQAPQCTGKTNITPSENPPYCSNQNIKLKAAFYPGCSSGTPSISWSWYTGGAIFNGDELEINTPGKYYLNYRTPTETCDRIDSFTLQYAANAPLRASGEYQSPTGCSCTGTMRVSVGCGSGNFKYEWSTGATTPMVSNVCPGTYSVKVTDIIQAKDTTINFIIPSPPNSIQDAQIITTGDHCNQTDGNITISQVQGGTAPYQYALNNQSFGNNSIFPALPKGNYTITIRDNTGCLLQKQAIVQAKPGPEKIWYTQKDAYCGLPGGTINIDSVKNGSSPYTYSLGGAPFGQQTGFTNITPGPNTISVKDNYGCLLQEPLTIYQSDALQIAISPKDTTICASQKITFNATLLSNNEGVQFAWDGSQPSPSAKFNTAVYANKFMVVQAIDKNGCTTADSAFITAPYCDSLFAKCVIFPSAFTPDQNGLNDTFGPHLGSCEIQRFKMVIYNRWGQLIFQSGKPQERWNGTVNGNAQPSGVYVYNCVWEDPMGYVHRHKGVVMLIR</sequence>
<evidence type="ECO:0000313" key="1">
    <source>
        <dbReference type="EMBL" id="OQP64454.1"/>
    </source>
</evidence>
<dbReference type="SUPFAM" id="SSF63829">
    <property type="entry name" value="Calcium-dependent phosphotriesterase"/>
    <property type="match status" value="1"/>
</dbReference>
<dbReference type="AlphaFoldDB" id="A0A1V9G1L6"/>
<organism evidence="1 2">
    <name type="scientific">Niastella vici</name>
    <dbReference type="NCBI Taxonomy" id="1703345"/>
    <lineage>
        <taxon>Bacteria</taxon>
        <taxon>Pseudomonadati</taxon>
        <taxon>Bacteroidota</taxon>
        <taxon>Chitinophagia</taxon>
        <taxon>Chitinophagales</taxon>
        <taxon>Chitinophagaceae</taxon>
        <taxon>Niastella</taxon>
    </lineage>
</organism>
<dbReference type="Gene3D" id="2.120.10.30">
    <property type="entry name" value="TolB, C-terminal domain"/>
    <property type="match status" value="1"/>
</dbReference>
<comment type="caution">
    <text evidence="1">The sequence shown here is derived from an EMBL/GenBank/DDBJ whole genome shotgun (WGS) entry which is preliminary data.</text>
</comment>
<dbReference type="EMBL" id="LVYD01000042">
    <property type="protein sequence ID" value="OQP64454.1"/>
    <property type="molecule type" value="Genomic_DNA"/>
</dbReference>
<proteinExistence type="predicted"/>
<reference evidence="1 2" key="1">
    <citation type="submission" date="2016-03" db="EMBL/GenBank/DDBJ databases">
        <title>Niastella vici sp. nov., isolated from farmland soil.</title>
        <authorList>
            <person name="Chen L."/>
            <person name="Wang D."/>
            <person name="Yang S."/>
            <person name="Wang G."/>
        </authorList>
    </citation>
    <scope>NUCLEOTIDE SEQUENCE [LARGE SCALE GENOMIC DNA]</scope>
    <source>
        <strain evidence="1 2">DJ57</strain>
    </source>
</reference>
<evidence type="ECO:0000313" key="2">
    <source>
        <dbReference type="Proteomes" id="UP000192796"/>
    </source>
</evidence>
<dbReference type="STRING" id="1703345.A3860_21025"/>
<keyword evidence="2" id="KW-1185">Reference proteome</keyword>
<accession>A0A1V9G1L6</accession>
<dbReference type="InterPro" id="IPR025667">
    <property type="entry name" value="SprB_repeat"/>
</dbReference>
<dbReference type="Proteomes" id="UP000192796">
    <property type="component" value="Unassembled WGS sequence"/>
</dbReference>
<dbReference type="Pfam" id="PF13585">
    <property type="entry name" value="CHU_C"/>
    <property type="match status" value="1"/>
</dbReference>
<dbReference type="InterPro" id="IPR011042">
    <property type="entry name" value="6-blade_b-propeller_TolB-like"/>
</dbReference>
<dbReference type="InterPro" id="IPR026341">
    <property type="entry name" value="T9SS_type_B"/>
</dbReference>
<evidence type="ECO:0008006" key="3">
    <source>
        <dbReference type="Google" id="ProtNLM"/>
    </source>
</evidence>
<protein>
    <recommendedName>
        <fullName evidence="3">Ig-like domain-containing protein</fullName>
    </recommendedName>
</protein>